<dbReference type="InterPro" id="IPR003661">
    <property type="entry name" value="HisK_dim/P_dom"/>
</dbReference>
<keyword evidence="10" id="KW-0067">ATP-binding</keyword>
<evidence type="ECO:0000256" key="10">
    <source>
        <dbReference type="ARBA" id="ARBA00022840"/>
    </source>
</evidence>
<comment type="caution">
    <text evidence="17">The sequence shown here is derived from an EMBL/GenBank/DDBJ whole genome shotgun (WGS) entry which is preliminary data.</text>
</comment>
<dbReference type="GO" id="GO:0005524">
    <property type="term" value="F:ATP binding"/>
    <property type="evidence" value="ECO:0007669"/>
    <property type="project" value="UniProtKB-KW"/>
</dbReference>
<evidence type="ECO:0000256" key="8">
    <source>
        <dbReference type="ARBA" id="ARBA00022741"/>
    </source>
</evidence>
<evidence type="ECO:0000259" key="16">
    <source>
        <dbReference type="PROSITE" id="PS50885"/>
    </source>
</evidence>
<evidence type="ECO:0000256" key="1">
    <source>
        <dbReference type="ARBA" id="ARBA00000085"/>
    </source>
</evidence>
<keyword evidence="4" id="KW-1003">Cell membrane</keyword>
<evidence type="ECO:0000256" key="11">
    <source>
        <dbReference type="ARBA" id="ARBA00022989"/>
    </source>
</evidence>
<reference evidence="17" key="1">
    <citation type="submission" date="2020-10" db="EMBL/GenBank/DDBJ databases">
        <authorList>
            <person name="Gilroy R."/>
        </authorList>
    </citation>
    <scope>NUCLEOTIDE SEQUENCE</scope>
    <source>
        <strain evidence="17">CHK181-108</strain>
    </source>
</reference>
<dbReference type="Pfam" id="PF02518">
    <property type="entry name" value="HATPase_c"/>
    <property type="match status" value="1"/>
</dbReference>
<evidence type="ECO:0000313" key="18">
    <source>
        <dbReference type="Proteomes" id="UP000824165"/>
    </source>
</evidence>
<dbReference type="InterPro" id="IPR036890">
    <property type="entry name" value="HATPase_C_sf"/>
</dbReference>
<feature type="domain" description="Histidine kinase" evidence="15">
    <location>
        <begin position="164"/>
        <end position="383"/>
    </location>
</feature>
<feature type="transmembrane region" description="Helical" evidence="14">
    <location>
        <begin position="72"/>
        <end position="96"/>
    </location>
</feature>
<comment type="catalytic activity">
    <reaction evidence="1">
        <text>ATP + protein L-histidine = ADP + protein N-phospho-L-histidine.</text>
        <dbReference type="EC" id="2.7.13.3"/>
    </reaction>
</comment>
<dbReference type="Pfam" id="PF00672">
    <property type="entry name" value="HAMP"/>
    <property type="match status" value="1"/>
</dbReference>
<dbReference type="CDD" id="cd00075">
    <property type="entry name" value="HATPase"/>
    <property type="match status" value="1"/>
</dbReference>
<keyword evidence="8" id="KW-0547">Nucleotide-binding</keyword>
<feature type="domain" description="HAMP" evidence="16">
    <location>
        <begin position="97"/>
        <end position="149"/>
    </location>
</feature>
<dbReference type="Pfam" id="PF00512">
    <property type="entry name" value="HisKA"/>
    <property type="match status" value="1"/>
</dbReference>
<dbReference type="PROSITE" id="PS50109">
    <property type="entry name" value="HIS_KIN"/>
    <property type="match status" value="1"/>
</dbReference>
<dbReference type="SUPFAM" id="SSF47384">
    <property type="entry name" value="Homodimeric domain of signal transducing histidine kinase"/>
    <property type="match status" value="1"/>
</dbReference>
<evidence type="ECO:0000256" key="7">
    <source>
        <dbReference type="ARBA" id="ARBA00022692"/>
    </source>
</evidence>
<dbReference type="PANTHER" id="PTHR45528">
    <property type="entry name" value="SENSOR HISTIDINE KINASE CPXA"/>
    <property type="match status" value="1"/>
</dbReference>
<dbReference type="SMART" id="SM00387">
    <property type="entry name" value="HATPase_c"/>
    <property type="match status" value="1"/>
</dbReference>
<protein>
    <recommendedName>
        <fullName evidence="3">histidine kinase</fullName>
        <ecNumber evidence="3">2.7.13.3</ecNumber>
    </recommendedName>
</protein>
<comment type="subcellular location">
    <subcellularLocation>
        <location evidence="2">Cell membrane</location>
        <topology evidence="2">Multi-pass membrane protein</topology>
    </subcellularLocation>
</comment>
<dbReference type="CDD" id="cd06225">
    <property type="entry name" value="HAMP"/>
    <property type="match status" value="1"/>
</dbReference>
<dbReference type="GO" id="GO:0005886">
    <property type="term" value="C:plasma membrane"/>
    <property type="evidence" value="ECO:0007669"/>
    <property type="project" value="UniProtKB-SubCell"/>
</dbReference>
<evidence type="ECO:0000256" key="5">
    <source>
        <dbReference type="ARBA" id="ARBA00022553"/>
    </source>
</evidence>
<keyword evidence="7 14" id="KW-0812">Transmembrane</keyword>
<evidence type="ECO:0000256" key="13">
    <source>
        <dbReference type="ARBA" id="ARBA00023136"/>
    </source>
</evidence>
<proteinExistence type="predicted"/>
<dbReference type="GO" id="GO:0000155">
    <property type="term" value="F:phosphorelay sensor kinase activity"/>
    <property type="evidence" value="ECO:0007669"/>
    <property type="project" value="InterPro"/>
</dbReference>
<evidence type="ECO:0000313" key="17">
    <source>
        <dbReference type="EMBL" id="HIT84368.1"/>
    </source>
</evidence>
<dbReference type="Gene3D" id="6.10.340.10">
    <property type="match status" value="1"/>
</dbReference>
<dbReference type="InterPro" id="IPR005467">
    <property type="entry name" value="His_kinase_dom"/>
</dbReference>
<evidence type="ECO:0000256" key="3">
    <source>
        <dbReference type="ARBA" id="ARBA00012438"/>
    </source>
</evidence>
<keyword evidence="9 17" id="KW-0418">Kinase</keyword>
<keyword evidence="6" id="KW-0808">Transferase</keyword>
<dbReference type="InterPro" id="IPR050398">
    <property type="entry name" value="HssS/ArlS-like"/>
</dbReference>
<dbReference type="InterPro" id="IPR003594">
    <property type="entry name" value="HATPase_dom"/>
</dbReference>
<dbReference type="FunFam" id="3.30.565.10:FF:000006">
    <property type="entry name" value="Sensor histidine kinase WalK"/>
    <property type="match status" value="1"/>
</dbReference>
<accession>A0A9D1H168</accession>
<keyword evidence="11 14" id="KW-1133">Transmembrane helix</keyword>
<dbReference type="SUPFAM" id="SSF55874">
    <property type="entry name" value="ATPase domain of HSP90 chaperone/DNA topoisomerase II/histidine kinase"/>
    <property type="match status" value="1"/>
</dbReference>
<dbReference type="SMART" id="SM00388">
    <property type="entry name" value="HisKA"/>
    <property type="match status" value="1"/>
</dbReference>
<dbReference type="PRINTS" id="PR00344">
    <property type="entry name" value="BCTRLSENSOR"/>
</dbReference>
<dbReference type="CDD" id="cd00082">
    <property type="entry name" value="HisKA"/>
    <property type="match status" value="1"/>
</dbReference>
<sequence>MKIRRKFSFYSLMMFLLPVLAIAAVSVVFLIIFIMKFPVEELSLSRAALLNPVILIRAFGQFFRDHPEAAGYVLLWLLICVVITGTATVTITGIMARSIEKPINELIESVGRIQKGELGFEVAGSEYDEINELCEGFDKMRGALMSARIKETEMKDERSRLLANISHDIKTPLASIRGYVEGILDGVADTPEKLRKYLSTIQRKTGTINDLANNLSLFSRLELSRLEFAFEDGDVREPLIKCLNGLRLDIETAGLALETEISDEPLTVRMDAEKLERVFANLLGNAVKYRRAESKLIKVSAYRDGGFVFVCIKDDGMGIAPEELDKVFESFYRTDASRTSQIKGNGLGLGIAKEIVSRHGGLVWLESEGRDKGTRAIVRLRSL</sequence>
<feature type="transmembrane region" description="Helical" evidence="14">
    <location>
        <begin position="12"/>
        <end position="37"/>
    </location>
</feature>
<dbReference type="Gene3D" id="1.10.287.130">
    <property type="match status" value="1"/>
</dbReference>
<evidence type="ECO:0000256" key="2">
    <source>
        <dbReference type="ARBA" id="ARBA00004651"/>
    </source>
</evidence>
<keyword evidence="12" id="KW-0902">Two-component regulatory system</keyword>
<name>A0A9D1H168_9FIRM</name>
<evidence type="ECO:0000256" key="9">
    <source>
        <dbReference type="ARBA" id="ARBA00022777"/>
    </source>
</evidence>
<evidence type="ECO:0000256" key="4">
    <source>
        <dbReference type="ARBA" id="ARBA00022475"/>
    </source>
</evidence>
<organism evidence="17 18">
    <name type="scientific">Candidatus Ornithomonoglobus intestinigallinarum</name>
    <dbReference type="NCBI Taxonomy" id="2840894"/>
    <lineage>
        <taxon>Bacteria</taxon>
        <taxon>Bacillati</taxon>
        <taxon>Bacillota</taxon>
        <taxon>Clostridia</taxon>
        <taxon>Candidatus Ornithomonoglobus</taxon>
    </lineage>
</organism>
<dbReference type="SMART" id="SM00304">
    <property type="entry name" value="HAMP"/>
    <property type="match status" value="1"/>
</dbReference>
<dbReference type="PANTHER" id="PTHR45528:SF1">
    <property type="entry name" value="SENSOR HISTIDINE KINASE CPXA"/>
    <property type="match status" value="1"/>
</dbReference>
<dbReference type="InterPro" id="IPR036097">
    <property type="entry name" value="HisK_dim/P_sf"/>
</dbReference>
<gene>
    <name evidence="17" type="ORF">IAA60_00525</name>
</gene>
<dbReference type="AlphaFoldDB" id="A0A9D1H168"/>
<dbReference type="PROSITE" id="PS50885">
    <property type="entry name" value="HAMP"/>
    <property type="match status" value="1"/>
</dbReference>
<dbReference type="EC" id="2.7.13.3" evidence="3"/>
<dbReference type="Proteomes" id="UP000824165">
    <property type="component" value="Unassembled WGS sequence"/>
</dbReference>
<evidence type="ECO:0000259" key="15">
    <source>
        <dbReference type="PROSITE" id="PS50109"/>
    </source>
</evidence>
<keyword evidence="13 14" id="KW-0472">Membrane</keyword>
<reference evidence="17" key="2">
    <citation type="journal article" date="2021" name="PeerJ">
        <title>Extensive microbial diversity within the chicken gut microbiome revealed by metagenomics and culture.</title>
        <authorList>
            <person name="Gilroy R."/>
            <person name="Ravi A."/>
            <person name="Getino M."/>
            <person name="Pursley I."/>
            <person name="Horton D.L."/>
            <person name="Alikhan N.F."/>
            <person name="Baker D."/>
            <person name="Gharbi K."/>
            <person name="Hall N."/>
            <person name="Watson M."/>
            <person name="Adriaenssens E.M."/>
            <person name="Foster-Nyarko E."/>
            <person name="Jarju S."/>
            <person name="Secka A."/>
            <person name="Antonio M."/>
            <person name="Oren A."/>
            <person name="Chaudhuri R.R."/>
            <person name="La Ragione R."/>
            <person name="Hildebrand F."/>
            <person name="Pallen M.J."/>
        </authorList>
    </citation>
    <scope>NUCLEOTIDE SEQUENCE</scope>
    <source>
        <strain evidence="17">CHK181-108</strain>
    </source>
</reference>
<evidence type="ECO:0000256" key="12">
    <source>
        <dbReference type="ARBA" id="ARBA00023012"/>
    </source>
</evidence>
<dbReference type="InterPro" id="IPR003660">
    <property type="entry name" value="HAMP_dom"/>
</dbReference>
<evidence type="ECO:0000256" key="14">
    <source>
        <dbReference type="SAM" id="Phobius"/>
    </source>
</evidence>
<keyword evidence="5" id="KW-0597">Phosphoprotein</keyword>
<dbReference type="Gene3D" id="3.30.565.10">
    <property type="entry name" value="Histidine kinase-like ATPase, C-terminal domain"/>
    <property type="match status" value="1"/>
</dbReference>
<dbReference type="InterPro" id="IPR004358">
    <property type="entry name" value="Sig_transdc_His_kin-like_C"/>
</dbReference>
<dbReference type="SUPFAM" id="SSF158472">
    <property type="entry name" value="HAMP domain-like"/>
    <property type="match status" value="1"/>
</dbReference>
<evidence type="ECO:0000256" key="6">
    <source>
        <dbReference type="ARBA" id="ARBA00022679"/>
    </source>
</evidence>
<dbReference type="EMBL" id="DVLU01000004">
    <property type="protein sequence ID" value="HIT84368.1"/>
    <property type="molecule type" value="Genomic_DNA"/>
</dbReference>